<dbReference type="InterPro" id="IPR003507">
    <property type="entry name" value="S66_fam"/>
</dbReference>
<dbReference type="Gene3D" id="3.40.50.10740">
    <property type="entry name" value="Class I glutamine amidotransferase-like"/>
    <property type="match status" value="1"/>
</dbReference>
<dbReference type="InterPro" id="IPR027461">
    <property type="entry name" value="Carboxypeptidase_A_C_sf"/>
</dbReference>
<dbReference type="PROSITE" id="PS51318">
    <property type="entry name" value="TAT"/>
    <property type="match status" value="1"/>
</dbReference>
<dbReference type="Proteomes" id="UP000077885">
    <property type="component" value="Unassembled WGS sequence"/>
</dbReference>
<dbReference type="GO" id="GO:0004180">
    <property type="term" value="F:carboxypeptidase activity"/>
    <property type="evidence" value="ECO:0007669"/>
    <property type="project" value="UniProtKB-KW"/>
</dbReference>
<keyword evidence="3" id="KW-0645">Protease</keyword>
<keyword evidence="2 10" id="KW-0121">Carboxypeptidase</keyword>
<keyword evidence="11" id="KW-1185">Reference proteome</keyword>
<evidence type="ECO:0000256" key="6">
    <source>
        <dbReference type="SAM" id="MobiDB-lite"/>
    </source>
</evidence>
<gene>
    <name evidence="10" type="ORF">A7P95_09380</name>
</gene>
<dbReference type="GO" id="GO:0008236">
    <property type="term" value="F:serine-type peptidase activity"/>
    <property type="evidence" value="ECO:0007669"/>
    <property type="project" value="UniProtKB-KW"/>
</dbReference>
<evidence type="ECO:0000259" key="8">
    <source>
        <dbReference type="Pfam" id="PF02016"/>
    </source>
</evidence>
<dbReference type="Pfam" id="PF17676">
    <property type="entry name" value="Peptidase_S66C"/>
    <property type="match status" value="1"/>
</dbReference>
<dbReference type="Pfam" id="PF02016">
    <property type="entry name" value="Peptidase_S66"/>
    <property type="match status" value="1"/>
</dbReference>
<evidence type="ECO:0000256" key="3">
    <source>
        <dbReference type="ARBA" id="ARBA00022670"/>
    </source>
</evidence>
<feature type="domain" description="LD-carboxypeptidase C-terminal" evidence="9">
    <location>
        <begin position="226"/>
        <end position="340"/>
    </location>
</feature>
<dbReference type="EMBL" id="LXSL01000030">
    <property type="protein sequence ID" value="OAM26384.1"/>
    <property type="molecule type" value="Genomic_DNA"/>
</dbReference>
<dbReference type="InterPro" id="IPR029062">
    <property type="entry name" value="Class_I_gatase-like"/>
</dbReference>
<dbReference type="RefSeq" id="WP_067594451.1">
    <property type="nucleotide sequence ID" value="NZ_LXSL01000030.1"/>
</dbReference>
<dbReference type="SUPFAM" id="SSF52317">
    <property type="entry name" value="Class I glutamine amidotransferase-like"/>
    <property type="match status" value="1"/>
</dbReference>
<feature type="region of interest" description="Disordered" evidence="6">
    <location>
        <begin position="369"/>
        <end position="391"/>
    </location>
</feature>
<dbReference type="Gene3D" id="3.50.30.60">
    <property type="entry name" value="LD-carboxypeptidase A C-terminal domain-like"/>
    <property type="match status" value="1"/>
</dbReference>
<organism evidence="10 11">
    <name type="scientific">Eikenella longinqua</name>
    <dbReference type="NCBI Taxonomy" id="1795827"/>
    <lineage>
        <taxon>Bacteria</taxon>
        <taxon>Pseudomonadati</taxon>
        <taxon>Pseudomonadota</taxon>
        <taxon>Betaproteobacteria</taxon>
        <taxon>Neisseriales</taxon>
        <taxon>Neisseriaceae</taxon>
        <taxon>Eikenella</taxon>
    </lineage>
</organism>
<sequence>MLFPHLSRRRFLSASATLAGAGILQACSAPVMPASPGHAVAPGGQTQPRRSGGGTALRVVAPSGFAPRPEQAQAGLLRLYNAGFAITNQQAVERRYQRFAGTDAERIADFQDVASGKVPTPQVLMGMRGGYGAVRLLPHIDWASLGARMREQGTLFFGFSDVCAIQLALLAQGNMCSFAGPMLYSGFGKAQPSVYAMQAFIDGSTQADLSIQVSDVQADNVPTLHGTMWGGNLSVIASLAGSAYLPQPEGGILFLEDVGEQPYRLERMLQTLHLAGILKRQQAIVLGNFRMGNARDVYDGGYDLSSVIRTLRRISGIPVLTGFPFGHISNLATFPLGVPTAIRGNGAGGYTARFSGHPTLNPAALTLNNLLPPPPSFDNPAPAEDNSEAGE</sequence>
<dbReference type="InterPro" id="IPR027478">
    <property type="entry name" value="LdcA_N"/>
</dbReference>
<reference evidence="11" key="1">
    <citation type="submission" date="2016-05" db="EMBL/GenBank/DDBJ databases">
        <title>Draft genome of Corynebacterium afermentans subsp. afermentans LCDC 88199T.</title>
        <authorList>
            <person name="Bernier A.-M."/>
            <person name="Bernard K."/>
        </authorList>
    </citation>
    <scope>NUCLEOTIDE SEQUENCE [LARGE SCALE GENOMIC DNA]</scope>
    <source>
        <strain evidence="11">NML02-A-017</strain>
    </source>
</reference>
<evidence type="ECO:0000256" key="2">
    <source>
        <dbReference type="ARBA" id="ARBA00022645"/>
    </source>
</evidence>
<feature type="chain" id="PRO_5008396159" evidence="7">
    <location>
        <begin position="22"/>
        <end position="391"/>
    </location>
</feature>
<feature type="signal peptide" evidence="7">
    <location>
        <begin position="1"/>
        <end position="21"/>
    </location>
</feature>
<dbReference type="GO" id="GO:0006508">
    <property type="term" value="P:proteolysis"/>
    <property type="evidence" value="ECO:0007669"/>
    <property type="project" value="UniProtKB-KW"/>
</dbReference>
<evidence type="ECO:0000256" key="5">
    <source>
        <dbReference type="ARBA" id="ARBA00022825"/>
    </source>
</evidence>
<dbReference type="AlphaFoldDB" id="A0A1A9RVB8"/>
<evidence type="ECO:0000313" key="10">
    <source>
        <dbReference type="EMBL" id="OAM26384.1"/>
    </source>
</evidence>
<keyword evidence="5" id="KW-0720">Serine protease</keyword>
<feature type="domain" description="LD-carboxypeptidase N-terminal" evidence="8">
    <location>
        <begin position="58"/>
        <end position="180"/>
    </location>
</feature>
<evidence type="ECO:0000313" key="11">
    <source>
        <dbReference type="Proteomes" id="UP000077885"/>
    </source>
</evidence>
<comment type="caution">
    <text evidence="10">The sequence shown here is derived from an EMBL/GenBank/DDBJ whole genome shotgun (WGS) entry which is preliminary data.</text>
</comment>
<dbReference type="PANTHER" id="PTHR30237:SF2">
    <property type="entry name" value="MUREIN TETRAPEPTIDE CARBOXYPEPTIDASE"/>
    <property type="match status" value="1"/>
</dbReference>
<protein>
    <submittedName>
        <fullName evidence="10">LD-carboxypeptidase</fullName>
    </submittedName>
</protein>
<dbReference type="InterPro" id="IPR040449">
    <property type="entry name" value="Peptidase_S66_N"/>
</dbReference>
<dbReference type="SUPFAM" id="SSF141986">
    <property type="entry name" value="LD-carboxypeptidase A C-terminal domain-like"/>
    <property type="match status" value="1"/>
</dbReference>
<accession>A0A1A9RVB8</accession>
<dbReference type="OrthoDB" id="9807329at2"/>
<comment type="similarity">
    <text evidence="1">Belongs to the peptidase S66 family.</text>
</comment>
<keyword evidence="4" id="KW-0378">Hydrolase</keyword>
<dbReference type="InterPro" id="IPR040921">
    <property type="entry name" value="Peptidase_S66C"/>
</dbReference>
<dbReference type="PANTHER" id="PTHR30237">
    <property type="entry name" value="MURAMOYLTETRAPEPTIDE CARBOXYPEPTIDASE"/>
    <property type="match status" value="1"/>
</dbReference>
<proteinExistence type="inferred from homology"/>
<evidence type="ECO:0000256" key="1">
    <source>
        <dbReference type="ARBA" id="ARBA00010233"/>
    </source>
</evidence>
<evidence type="ECO:0000256" key="4">
    <source>
        <dbReference type="ARBA" id="ARBA00022801"/>
    </source>
</evidence>
<dbReference type="STRING" id="1795827.A7P95_09380"/>
<dbReference type="CDD" id="cd07025">
    <property type="entry name" value="Peptidase_S66"/>
    <property type="match status" value="1"/>
</dbReference>
<dbReference type="InterPro" id="IPR006311">
    <property type="entry name" value="TAT_signal"/>
</dbReference>
<name>A0A1A9RVB8_9NEIS</name>
<evidence type="ECO:0000259" key="9">
    <source>
        <dbReference type="Pfam" id="PF17676"/>
    </source>
</evidence>
<evidence type="ECO:0000256" key="7">
    <source>
        <dbReference type="SAM" id="SignalP"/>
    </source>
</evidence>
<keyword evidence="7" id="KW-0732">Signal</keyword>